<protein>
    <submittedName>
        <fullName evidence="10">23S rRNA (Cytosine1962-C5)-methyltransferase</fullName>
    </submittedName>
</protein>
<dbReference type="PANTHER" id="PTHR42873">
    <property type="entry name" value="RIBOSOMAL RNA LARGE SUBUNIT METHYLTRANSFERASE"/>
    <property type="match status" value="1"/>
</dbReference>
<keyword evidence="2" id="KW-0963">Cytoplasm</keyword>
<dbReference type="Gene3D" id="3.40.50.150">
    <property type="entry name" value="Vaccinia Virus protein VP39"/>
    <property type="match status" value="1"/>
</dbReference>
<gene>
    <name evidence="10" type="ORF">SAMN04488068_2671</name>
</gene>
<keyword evidence="11" id="KW-1185">Reference proteome</keyword>
<dbReference type="GO" id="GO:0008168">
    <property type="term" value="F:methyltransferase activity"/>
    <property type="evidence" value="ECO:0007669"/>
    <property type="project" value="UniProtKB-KW"/>
</dbReference>
<sequence length="390" mass="43183">MLTVKLKKNEDRRLRAGHLWIYSNEIDTEATPIKAVAAGTLCRFSDTRGKILGVGYINPTALLCGRLLTGKADATIDTNWFQRRLVSALDLRKRLYPTPHYRLVFGDSDGLPGLVVDRYDDVLVVQMTTAGMEQLKPLVLEALQRVLKPRGILLRNDTASRELEGLSMYEEVIGDVPEVVDVIESGVSFKAPIRGGQKTGWFYDQHANRDRMAPYARDARVLDVFSYVGGWAVRAARFGATSIACVDSSKLALDSALVNAEINGAALDVHQGEALDVLKRLRGEGRLYDLVIVDPPALIKRKRDTDAGTEHYAALNRQAIQLLAPNGILIACSCSFHMDASELQRILLRESRAAGRRLQILEQGGQSPDHPVHPAIPETRYLKSFVCRLS</sequence>
<evidence type="ECO:0000256" key="5">
    <source>
        <dbReference type="ARBA" id="ARBA00022679"/>
    </source>
</evidence>
<evidence type="ECO:0000256" key="6">
    <source>
        <dbReference type="ARBA" id="ARBA00022691"/>
    </source>
</evidence>
<dbReference type="CDD" id="cd21153">
    <property type="entry name" value="PUA_RlmI"/>
    <property type="match status" value="1"/>
</dbReference>
<dbReference type="Gene3D" id="3.30.750.80">
    <property type="entry name" value="RNA methyltransferase domain (HRMD) like"/>
    <property type="match status" value="1"/>
</dbReference>
<dbReference type="Gene3D" id="2.30.130.10">
    <property type="entry name" value="PUA domain"/>
    <property type="match status" value="1"/>
</dbReference>
<dbReference type="GO" id="GO:0006364">
    <property type="term" value="P:rRNA processing"/>
    <property type="evidence" value="ECO:0007669"/>
    <property type="project" value="UniProtKB-KW"/>
</dbReference>
<feature type="domain" description="RlmI-like PUA" evidence="9">
    <location>
        <begin position="4"/>
        <end position="69"/>
    </location>
</feature>
<name>A0A1M5QKZ7_9GAMM</name>
<keyword evidence="4 10" id="KW-0489">Methyltransferase</keyword>
<dbReference type="GO" id="GO:0003723">
    <property type="term" value="F:RNA binding"/>
    <property type="evidence" value="ECO:0007669"/>
    <property type="project" value="InterPro"/>
</dbReference>
<dbReference type="GO" id="GO:0005737">
    <property type="term" value="C:cytoplasm"/>
    <property type="evidence" value="ECO:0007669"/>
    <property type="project" value="UniProtKB-SubCell"/>
</dbReference>
<dbReference type="InterPro" id="IPR019614">
    <property type="entry name" value="SAM-dep_methyl-trfase"/>
</dbReference>
<evidence type="ECO:0000313" key="11">
    <source>
        <dbReference type="Proteomes" id="UP000199758"/>
    </source>
</evidence>
<comment type="similarity">
    <text evidence="7">Belongs to the methyltransferase superfamily. RlmI family.</text>
</comment>
<evidence type="ECO:0000313" key="10">
    <source>
        <dbReference type="EMBL" id="SHH14440.1"/>
    </source>
</evidence>
<dbReference type="Pfam" id="PF10672">
    <property type="entry name" value="Methyltrans_SAM"/>
    <property type="match status" value="1"/>
</dbReference>
<dbReference type="Proteomes" id="UP000199758">
    <property type="component" value="Unassembled WGS sequence"/>
</dbReference>
<dbReference type="GO" id="GO:0032259">
    <property type="term" value="P:methylation"/>
    <property type="evidence" value="ECO:0007669"/>
    <property type="project" value="UniProtKB-KW"/>
</dbReference>
<dbReference type="SUPFAM" id="SSF88697">
    <property type="entry name" value="PUA domain-like"/>
    <property type="match status" value="1"/>
</dbReference>
<evidence type="ECO:0000256" key="1">
    <source>
        <dbReference type="ARBA" id="ARBA00004496"/>
    </source>
</evidence>
<dbReference type="CDD" id="cd11572">
    <property type="entry name" value="RlmI_M_like"/>
    <property type="match status" value="1"/>
</dbReference>
<dbReference type="AlphaFoldDB" id="A0A1M5QKZ7"/>
<dbReference type="InterPro" id="IPR036974">
    <property type="entry name" value="PUA_sf"/>
</dbReference>
<evidence type="ECO:0000256" key="4">
    <source>
        <dbReference type="ARBA" id="ARBA00022603"/>
    </source>
</evidence>
<comment type="subcellular location">
    <subcellularLocation>
        <location evidence="1">Cytoplasm</location>
    </subcellularLocation>
</comment>
<dbReference type="InterPro" id="IPR041532">
    <property type="entry name" value="RlmI-like_PUA"/>
</dbReference>
<dbReference type="PANTHER" id="PTHR42873:SF1">
    <property type="entry name" value="S-ADENOSYLMETHIONINE-DEPENDENT METHYLTRANSFERASE DOMAIN-CONTAINING PROTEIN"/>
    <property type="match status" value="1"/>
</dbReference>
<accession>A0A1M5QKZ7</accession>
<feature type="domain" description="S-adenosylmethionine-dependent methyltransferase" evidence="8">
    <location>
        <begin position="169"/>
        <end position="371"/>
    </location>
</feature>
<dbReference type="EMBL" id="FQWZ01000006">
    <property type="protein sequence ID" value="SHH14440.1"/>
    <property type="molecule type" value="Genomic_DNA"/>
</dbReference>
<dbReference type="Pfam" id="PF17785">
    <property type="entry name" value="PUA_3"/>
    <property type="match status" value="1"/>
</dbReference>
<organism evidence="10 11">
    <name type="scientific">Hydrocarboniphaga daqingensis</name>
    <dbReference type="NCBI Taxonomy" id="490188"/>
    <lineage>
        <taxon>Bacteria</taxon>
        <taxon>Pseudomonadati</taxon>
        <taxon>Pseudomonadota</taxon>
        <taxon>Gammaproteobacteria</taxon>
        <taxon>Nevskiales</taxon>
        <taxon>Nevskiaceae</taxon>
        <taxon>Hydrocarboniphaga</taxon>
    </lineage>
</organism>
<keyword evidence="6" id="KW-0949">S-adenosyl-L-methionine</keyword>
<evidence type="ECO:0000259" key="8">
    <source>
        <dbReference type="Pfam" id="PF10672"/>
    </source>
</evidence>
<evidence type="ECO:0000256" key="2">
    <source>
        <dbReference type="ARBA" id="ARBA00022490"/>
    </source>
</evidence>
<keyword evidence="3" id="KW-0698">rRNA processing</keyword>
<dbReference type="InterPro" id="IPR029063">
    <property type="entry name" value="SAM-dependent_MTases_sf"/>
</dbReference>
<dbReference type="OrthoDB" id="9805492at2"/>
<dbReference type="SUPFAM" id="SSF53335">
    <property type="entry name" value="S-adenosyl-L-methionine-dependent methyltransferases"/>
    <property type="match status" value="1"/>
</dbReference>
<keyword evidence="5 10" id="KW-0808">Transferase</keyword>
<proteinExistence type="inferred from homology"/>
<dbReference type="RefSeq" id="WP_072898159.1">
    <property type="nucleotide sequence ID" value="NZ_FQWZ01000006.1"/>
</dbReference>
<evidence type="ECO:0000259" key="9">
    <source>
        <dbReference type="Pfam" id="PF17785"/>
    </source>
</evidence>
<evidence type="ECO:0000256" key="3">
    <source>
        <dbReference type="ARBA" id="ARBA00022552"/>
    </source>
</evidence>
<evidence type="ECO:0000256" key="7">
    <source>
        <dbReference type="ARBA" id="ARBA00038091"/>
    </source>
</evidence>
<dbReference type="STRING" id="490188.SAMN04488068_2671"/>
<reference evidence="10 11" key="1">
    <citation type="submission" date="2016-11" db="EMBL/GenBank/DDBJ databases">
        <authorList>
            <person name="Jaros S."/>
            <person name="Januszkiewicz K."/>
            <person name="Wedrychowicz H."/>
        </authorList>
    </citation>
    <scope>NUCLEOTIDE SEQUENCE [LARGE SCALE GENOMIC DNA]</scope>
    <source>
        <strain evidence="10 11">CGMCC 1.7049</strain>
    </source>
</reference>
<dbReference type="CDD" id="cd02440">
    <property type="entry name" value="AdoMet_MTases"/>
    <property type="match status" value="1"/>
</dbReference>
<dbReference type="InterPro" id="IPR015947">
    <property type="entry name" value="PUA-like_sf"/>
</dbReference>